<keyword evidence="2" id="KW-1185">Reference proteome</keyword>
<sequence length="393" mass="44869">MEQLKRLRASAKRKFTRKHNIFTESLGDDDPLVVLQGNFDQCDSAFIEVEKIHEEYIEVLSETGADESVMENEDSYIFDIERKKNNAHKQLEKKKEVDSKILDCKTKVKVKALDPPMFDGNLRDYPSFKADFERLIQNSFGKDPYALKQCLTGDALKTVKGVENDYELMIKRLDDKYGNSRKVVDLVLCDLKALKKIPEGDSKEFLKAVDKIETCWLDLKKMNLTAEMNASNMVSHIEKILPSTQKREWVIVAENIANSDQIFPELLKFLLREKRVFEYMDSGIRRTGTSEPKGTVHSVSANQTTGEPPFCLSFSVVTALRHAITAFRTENGDDSWFEMGSLTVRHLLVECSSLGDLRCRHHSEHRKVDEFYPLSLVLGEDAGRQQGGTLSFI</sequence>
<evidence type="ECO:0000313" key="2">
    <source>
        <dbReference type="Proteomes" id="UP001286313"/>
    </source>
</evidence>
<accession>A0AAE1G3D2</accession>
<gene>
    <name evidence="1" type="ORF">Pcinc_010248</name>
</gene>
<dbReference type="Pfam" id="PF03564">
    <property type="entry name" value="DUF1759"/>
    <property type="match status" value="1"/>
</dbReference>
<evidence type="ECO:0000313" key="1">
    <source>
        <dbReference type="EMBL" id="KAK3885507.1"/>
    </source>
</evidence>
<dbReference type="PANTHER" id="PTHR47331">
    <property type="entry name" value="PHD-TYPE DOMAIN-CONTAINING PROTEIN"/>
    <property type="match status" value="1"/>
</dbReference>
<dbReference type="AlphaFoldDB" id="A0AAE1G3D2"/>
<dbReference type="PANTHER" id="PTHR47331:SF4">
    <property type="entry name" value="PEPTIDASE S1 DOMAIN-CONTAINING PROTEIN"/>
    <property type="match status" value="1"/>
</dbReference>
<name>A0AAE1G3D2_PETCI</name>
<protein>
    <submittedName>
        <fullName evidence="1">Uncharacterized protein</fullName>
    </submittedName>
</protein>
<dbReference type="EMBL" id="JAWQEG010000791">
    <property type="protein sequence ID" value="KAK3885507.1"/>
    <property type="molecule type" value="Genomic_DNA"/>
</dbReference>
<proteinExistence type="predicted"/>
<dbReference type="Proteomes" id="UP001286313">
    <property type="component" value="Unassembled WGS sequence"/>
</dbReference>
<dbReference type="InterPro" id="IPR005312">
    <property type="entry name" value="DUF1759"/>
</dbReference>
<dbReference type="Gene3D" id="3.30.365.10">
    <property type="entry name" value="Aldehyde oxidase/xanthine dehydrogenase, molybdopterin binding domain"/>
    <property type="match status" value="1"/>
</dbReference>
<organism evidence="1 2">
    <name type="scientific">Petrolisthes cinctipes</name>
    <name type="common">Flat porcelain crab</name>
    <dbReference type="NCBI Taxonomy" id="88211"/>
    <lineage>
        <taxon>Eukaryota</taxon>
        <taxon>Metazoa</taxon>
        <taxon>Ecdysozoa</taxon>
        <taxon>Arthropoda</taxon>
        <taxon>Crustacea</taxon>
        <taxon>Multicrustacea</taxon>
        <taxon>Malacostraca</taxon>
        <taxon>Eumalacostraca</taxon>
        <taxon>Eucarida</taxon>
        <taxon>Decapoda</taxon>
        <taxon>Pleocyemata</taxon>
        <taxon>Anomura</taxon>
        <taxon>Galatheoidea</taxon>
        <taxon>Porcellanidae</taxon>
        <taxon>Petrolisthes</taxon>
    </lineage>
</organism>
<reference evidence="1" key="1">
    <citation type="submission" date="2023-10" db="EMBL/GenBank/DDBJ databases">
        <title>Genome assemblies of two species of porcelain crab, Petrolisthes cinctipes and Petrolisthes manimaculis (Anomura: Porcellanidae).</title>
        <authorList>
            <person name="Angst P."/>
        </authorList>
    </citation>
    <scope>NUCLEOTIDE SEQUENCE</scope>
    <source>
        <strain evidence="1">PB745_01</strain>
        <tissue evidence="1">Gill</tissue>
    </source>
</reference>
<comment type="caution">
    <text evidence="1">The sequence shown here is derived from an EMBL/GenBank/DDBJ whole genome shotgun (WGS) entry which is preliminary data.</text>
</comment>